<keyword evidence="1" id="KW-0812">Transmembrane</keyword>
<keyword evidence="1" id="KW-1133">Transmembrane helix</keyword>
<dbReference type="OrthoDB" id="7301450at2"/>
<protein>
    <recommendedName>
        <fullName evidence="2">DUF2061 domain-containing protein</fullName>
    </recommendedName>
</protein>
<comment type="caution">
    <text evidence="3">The sequence shown here is derived from an EMBL/GenBank/DDBJ whole genome shotgun (WGS) entry which is preliminary data.</text>
</comment>
<gene>
    <name evidence="3" type="ORF">AS156_20860</name>
</gene>
<keyword evidence="4" id="KW-1185">Reference proteome</keyword>
<feature type="domain" description="DUF2061" evidence="2">
    <location>
        <begin position="85"/>
        <end position="136"/>
    </location>
</feature>
<dbReference type="Pfam" id="PF09834">
    <property type="entry name" value="DUF2061"/>
    <property type="match status" value="2"/>
</dbReference>
<reference evidence="3 4" key="1">
    <citation type="submission" date="2015-11" db="EMBL/GenBank/DDBJ databases">
        <title>Draft Genome Sequence of the Strain BR 10303 (Bradyrhizobium sp.) isolated from nodules of Centrolobium paraense.</title>
        <authorList>
            <person name="Zelli J.E."/>
            <person name="Simoes-Araujo J.L."/>
            <person name="Barauna A.C."/>
            <person name="Silva K."/>
        </authorList>
    </citation>
    <scope>NUCLEOTIDE SEQUENCE [LARGE SCALE GENOMIC DNA]</scope>
    <source>
        <strain evidence="3 4">BR 10303</strain>
    </source>
</reference>
<dbReference type="EMBL" id="LNCU01000115">
    <property type="protein sequence ID" value="KWV46877.1"/>
    <property type="molecule type" value="Genomic_DNA"/>
</dbReference>
<proteinExistence type="predicted"/>
<dbReference type="Proteomes" id="UP000057737">
    <property type="component" value="Unassembled WGS sequence"/>
</dbReference>
<evidence type="ECO:0000313" key="3">
    <source>
        <dbReference type="EMBL" id="KWV46877.1"/>
    </source>
</evidence>
<name>A0A120FI26_9BRAD</name>
<feature type="domain" description="DUF2061" evidence="2">
    <location>
        <begin position="171"/>
        <end position="222"/>
    </location>
</feature>
<sequence length="245" mass="26263">MKQYVTVGLAVIAGAALIEVALVPGVLIGGAAMLAPSYLPGLRRRKRKSRRTTRQTSAPAASFLSQLPVRLPRTLLPKLALGQTVAKTITFRVIVTSLDFTTNYLVIGELGTAAELSSFNLVAGPLFYLAHEAAWNYFRSSDTDVELPTVALPVGDAQSTGGTGVTISRALAKTITYRTIATVVDFTTNYVVVQSLAEAAILSASGFILGPFVYFGHEKAWEYFTSRGDHTTELPMETRLLPAPA</sequence>
<evidence type="ECO:0000259" key="2">
    <source>
        <dbReference type="Pfam" id="PF09834"/>
    </source>
</evidence>
<keyword evidence="1" id="KW-0472">Membrane</keyword>
<dbReference type="AlphaFoldDB" id="A0A120FI26"/>
<evidence type="ECO:0000313" key="4">
    <source>
        <dbReference type="Proteomes" id="UP000057737"/>
    </source>
</evidence>
<organism evidence="3 4">
    <name type="scientific">Bradyrhizobium macuxiense</name>
    <dbReference type="NCBI Taxonomy" id="1755647"/>
    <lineage>
        <taxon>Bacteria</taxon>
        <taxon>Pseudomonadati</taxon>
        <taxon>Pseudomonadota</taxon>
        <taxon>Alphaproteobacteria</taxon>
        <taxon>Hyphomicrobiales</taxon>
        <taxon>Nitrobacteraceae</taxon>
        <taxon>Bradyrhizobium</taxon>
    </lineage>
</organism>
<dbReference type="RefSeq" id="WP_066513926.1">
    <property type="nucleotide sequence ID" value="NZ_LNCU01000115.1"/>
</dbReference>
<accession>A0A120FI26</accession>
<dbReference type="InterPro" id="IPR018638">
    <property type="entry name" value="DUF2061_membrane"/>
</dbReference>
<evidence type="ECO:0000256" key="1">
    <source>
        <dbReference type="SAM" id="Phobius"/>
    </source>
</evidence>
<feature type="transmembrane region" description="Helical" evidence="1">
    <location>
        <begin position="6"/>
        <end position="39"/>
    </location>
</feature>